<dbReference type="OrthoDB" id="9759709at2"/>
<dbReference type="eggNOG" id="COG2152">
    <property type="taxonomic scope" value="Bacteria"/>
</dbReference>
<dbReference type="GO" id="GO:0016757">
    <property type="term" value="F:glycosyltransferase activity"/>
    <property type="evidence" value="ECO:0007669"/>
    <property type="project" value="UniProtKB-KW"/>
</dbReference>
<feature type="region of interest" description="Disordered" evidence="4">
    <location>
        <begin position="356"/>
        <end position="401"/>
    </location>
</feature>
<dbReference type="AlphaFoldDB" id="L0DBZ6"/>
<protein>
    <submittedName>
        <fullName evidence="5">Putative glycosylase</fullName>
    </submittedName>
</protein>
<evidence type="ECO:0000256" key="1">
    <source>
        <dbReference type="ARBA" id="ARBA00022676"/>
    </source>
</evidence>
<sequence length="401" mass="44514">MAGFQMKRLGLMMEPEPDNPLEVEGVLNPAGVRGPDGQFYLFPRLVAKGNYSRIGIARVKFNADGDPSEVERLGIALEPEADYERRTDGGGGCEDPRISYGEDLKRYVMTYTALSSRGPRIAIALSEDLFHWQRLGLATFRPYEGIEFNGVDNKDASVFPVAVPDPQGQPAMAIIHRPLFPGTRPEETVCQLSSREVDLHRESIWISYCPLGEAGDEPYYLSHFELHDRLASPVALWEQLKVGGGTPPILTRHGWMVIYHGVHELAEPSTVAHKLCYSAGILILSQEHPRVIRYRSPEPVLTPELPQERMGTVANVVFPTAIDRRDDLGLPDRFDVYYGMADNRIGVARLDVPESLPTGALADPPRAKRSLPKGDQSQTESRRDVPITIKKGSSPTCHTQP</sequence>
<dbReference type="PANTHER" id="PTHR34106">
    <property type="entry name" value="GLYCOSIDASE"/>
    <property type="match status" value="1"/>
</dbReference>
<gene>
    <name evidence="5" type="ordered locus">Sinac_2017</name>
</gene>
<organism evidence="5 6">
    <name type="scientific">Singulisphaera acidiphila (strain ATCC BAA-1392 / DSM 18658 / VKM B-2454 / MOB10)</name>
    <dbReference type="NCBI Taxonomy" id="886293"/>
    <lineage>
        <taxon>Bacteria</taxon>
        <taxon>Pseudomonadati</taxon>
        <taxon>Planctomycetota</taxon>
        <taxon>Planctomycetia</taxon>
        <taxon>Isosphaerales</taxon>
        <taxon>Isosphaeraceae</taxon>
        <taxon>Singulisphaera</taxon>
    </lineage>
</organism>
<dbReference type="HOGENOM" id="CLU_046648_0_0_0"/>
<name>L0DBZ6_SINAD</name>
<dbReference type="Gene3D" id="2.115.10.20">
    <property type="entry name" value="Glycosyl hydrolase domain, family 43"/>
    <property type="match status" value="1"/>
</dbReference>
<dbReference type="InterPro" id="IPR023296">
    <property type="entry name" value="Glyco_hydro_beta-prop_sf"/>
</dbReference>
<dbReference type="RefSeq" id="WP_015245532.1">
    <property type="nucleotide sequence ID" value="NC_019892.1"/>
</dbReference>
<dbReference type="Pfam" id="PF04041">
    <property type="entry name" value="Glyco_hydro_130"/>
    <property type="match status" value="1"/>
</dbReference>
<evidence type="ECO:0000256" key="3">
    <source>
        <dbReference type="ARBA" id="ARBA00024356"/>
    </source>
</evidence>
<dbReference type="SUPFAM" id="SSF75005">
    <property type="entry name" value="Arabinanase/levansucrase/invertase"/>
    <property type="match status" value="1"/>
</dbReference>
<dbReference type="InterPro" id="IPR007184">
    <property type="entry name" value="Mannoside_phosphorylase"/>
</dbReference>
<evidence type="ECO:0000313" key="6">
    <source>
        <dbReference type="Proteomes" id="UP000010798"/>
    </source>
</evidence>
<reference evidence="5 6" key="1">
    <citation type="submission" date="2012-02" db="EMBL/GenBank/DDBJ databases">
        <title>Complete sequence of chromosome of Singulisphaera acidiphila DSM 18658.</title>
        <authorList>
            <consortium name="US DOE Joint Genome Institute (JGI-PGF)"/>
            <person name="Lucas S."/>
            <person name="Copeland A."/>
            <person name="Lapidus A."/>
            <person name="Glavina del Rio T."/>
            <person name="Dalin E."/>
            <person name="Tice H."/>
            <person name="Bruce D."/>
            <person name="Goodwin L."/>
            <person name="Pitluck S."/>
            <person name="Peters L."/>
            <person name="Ovchinnikova G."/>
            <person name="Chertkov O."/>
            <person name="Kyrpides N."/>
            <person name="Mavromatis K."/>
            <person name="Ivanova N."/>
            <person name="Brettin T."/>
            <person name="Detter J.C."/>
            <person name="Han C."/>
            <person name="Larimer F."/>
            <person name="Land M."/>
            <person name="Hauser L."/>
            <person name="Markowitz V."/>
            <person name="Cheng J.-F."/>
            <person name="Hugenholtz P."/>
            <person name="Woyke T."/>
            <person name="Wu D."/>
            <person name="Tindall B."/>
            <person name="Pomrenke H."/>
            <person name="Brambilla E."/>
            <person name="Klenk H.-P."/>
            <person name="Eisen J.A."/>
        </authorList>
    </citation>
    <scope>NUCLEOTIDE SEQUENCE [LARGE SCALE GENOMIC DNA]</scope>
    <source>
        <strain evidence="6">ATCC BAA-1392 / DSM 18658 / VKM B-2454 / MOB10</strain>
    </source>
</reference>
<evidence type="ECO:0000256" key="4">
    <source>
        <dbReference type="SAM" id="MobiDB-lite"/>
    </source>
</evidence>
<dbReference type="EMBL" id="CP003364">
    <property type="protein sequence ID" value="AGA26365.1"/>
    <property type="molecule type" value="Genomic_DNA"/>
</dbReference>
<feature type="compositionally biased region" description="Polar residues" evidence="4">
    <location>
        <begin position="391"/>
        <end position="401"/>
    </location>
</feature>
<comment type="similarity">
    <text evidence="3">Belongs to the glycosyl hydrolase 130 family.</text>
</comment>
<evidence type="ECO:0000313" key="5">
    <source>
        <dbReference type="EMBL" id="AGA26365.1"/>
    </source>
</evidence>
<accession>L0DBZ6</accession>
<keyword evidence="6" id="KW-1185">Reference proteome</keyword>
<keyword evidence="2" id="KW-0808">Transferase</keyword>
<proteinExistence type="inferred from homology"/>
<dbReference type="Proteomes" id="UP000010798">
    <property type="component" value="Chromosome"/>
</dbReference>
<keyword evidence="1" id="KW-0328">Glycosyltransferase</keyword>
<dbReference type="PANTHER" id="PTHR34106:SF5">
    <property type="entry name" value="GLYCOSIDASE"/>
    <property type="match status" value="1"/>
</dbReference>
<dbReference type="KEGG" id="saci:Sinac_2017"/>
<evidence type="ECO:0000256" key="2">
    <source>
        <dbReference type="ARBA" id="ARBA00022679"/>
    </source>
</evidence>
<dbReference type="STRING" id="886293.Sinac_2017"/>